<comment type="subcellular location">
    <subcellularLocation>
        <location evidence="1">Membrane</location>
        <topology evidence="1">Multi-pass membrane protein</topology>
    </subcellularLocation>
</comment>
<accession>M5BLW9</accession>
<proteinExistence type="inferred from homology"/>
<evidence type="ECO:0000256" key="7">
    <source>
        <dbReference type="ARBA" id="ARBA00022989"/>
    </source>
</evidence>
<evidence type="ECO:0000256" key="4">
    <source>
        <dbReference type="ARBA" id="ARBA00022692"/>
    </source>
</evidence>
<dbReference type="GO" id="GO:0140359">
    <property type="term" value="F:ABC-type transporter activity"/>
    <property type="evidence" value="ECO:0007669"/>
    <property type="project" value="InterPro"/>
</dbReference>
<evidence type="ECO:0000313" key="13">
    <source>
        <dbReference type="EMBL" id="CCO27200.1"/>
    </source>
</evidence>
<evidence type="ECO:0000256" key="3">
    <source>
        <dbReference type="ARBA" id="ARBA00022448"/>
    </source>
</evidence>
<dbReference type="InterPro" id="IPR036640">
    <property type="entry name" value="ABC1_TM_sf"/>
</dbReference>
<keyword evidence="8 10" id="KW-0472">Membrane</keyword>
<dbReference type="Pfam" id="PF00005">
    <property type="entry name" value="ABC_tran"/>
    <property type="match status" value="1"/>
</dbReference>
<dbReference type="PROSITE" id="PS00211">
    <property type="entry name" value="ABC_TRANSPORTER_1"/>
    <property type="match status" value="1"/>
</dbReference>
<dbReference type="FunFam" id="3.40.50.300:FF:000565">
    <property type="entry name" value="ABC bile acid transporter"/>
    <property type="match status" value="1"/>
</dbReference>
<comment type="caution">
    <text evidence="13">The sequence shown here is derived from an EMBL/GenBank/DDBJ whole genome shotgun (WGS) entry which is preliminary data.</text>
</comment>
<dbReference type="PROSITE" id="PS50893">
    <property type="entry name" value="ABC_TRANSPORTER_2"/>
    <property type="match status" value="1"/>
</dbReference>
<name>M5BLW9_THACB</name>
<evidence type="ECO:0000256" key="1">
    <source>
        <dbReference type="ARBA" id="ARBA00004141"/>
    </source>
</evidence>
<dbReference type="GO" id="GO:0016887">
    <property type="term" value="F:ATP hydrolysis activity"/>
    <property type="evidence" value="ECO:0007669"/>
    <property type="project" value="InterPro"/>
</dbReference>
<dbReference type="InterPro" id="IPR027417">
    <property type="entry name" value="P-loop_NTPase"/>
</dbReference>
<dbReference type="CDD" id="cd03244">
    <property type="entry name" value="ABCC_MRP_domain2"/>
    <property type="match status" value="1"/>
</dbReference>
<feature type="transmembrane region" description="Helical" evidence="10">
    <location>
        <begin position="216"/>
        <end position="241"/>
    </location>
</feature>
<feature type="transmembrane region" description="Helical" evidence="10">
    <location>
        <begin position="406"/>
        <end position="422"/>
    </location>
</feature>
<dbReference type="PROSITE" id="PS50929">
    <property type="entry name" value="ABC_TM1F"/>
    <property type="match status" value="1"/>
</dbReference>
<evidence type="ECO:0000256" key="9">
    <source>
        <dbReference type="SAM" id="MobiDB-lite"/>
    </source>
</evidence>
<protein>
    <submittedName>
        <fullName evidence="13">Oligomycin resistance ATP-dependent permease YOR1</fullName>
    </submittedName>
</protein>
<keyword evidence="5" id="KW-0547">Nucleotide-binding</keyword>
<reference evidence="13 14" key="1">
    <citation type="journal article" date="2013" name="J. Biotechnol.">
        <title>Establishment and interpretation of the genome sequence of the phytopathogenic fungus Rhizoctonia solani AG1-IB isolate 7/3/14.</title>
        <authorList>
            <person name="Wibberg D.W."/>
            <person name="Jelonek L.J."/>
            <person name="Rupp O.R."/>
            <person name="Hennig M.H."/>
            <person name="Eikmeyer F.E."/>
            <person name="Goesmann A.G."/>
            <person name="Hartmann A.H."/>
            <person name="Borriss R.B."/>
            <person name="Grosch R.G."/>
            <person name="Puehler A.P."/>
            <person name="Schlueter A.S."/>
        </authorList>
    </citation>
    <scope>NUCLEOTIDE SEQUENCE [LARGE SCALE GENOMIC DNA]</scope>
    <source>
        <strain evidence="14">AG1-IB / isolate 7/3/14</strain>
    </source>
</reference>
<dbReference type="SMART" id="SM00382">
    <property type="entry name" value="AAA"/>
    <property type="match status" value="1"/>
</dbReference>
<keyword evidence="6" id="KW-0067">ATP-binding</keyword>
<dbReference type="CDD" id="cd18606">
    <property type="entry name" value="ABC_6TM_YOR1_D2_like"/>
    <property type="match status" value="1"/>
</dbReference>
<dbReference type="InterPro" id="IPR017871">
    <property type="entry name" value="ABC_transporter-like_CS"/>
</dbReference>
<dbReference type="InterPro" id="IPR011527">
    <property type="entry name" value="ABC1_TM_dom"/>
</dbReference>
<feature type="transmembrane region" description="Helical" evidence="10">
    <location>
        <begin position="302"/>
        <end position="330"/>
    </location>
</feature>
<dbReference type="HOGENOM" id="CLU_000604_27_9_1"/>
<dbReference type="SUPFAM" id="SSF52540">
    <property type="entry name" value="P-loop containing nucleoside triphosphate hydrolases"/>
    <property type="match status" value="2"/>
</dbReference>
<evidence type="ECO:0000259" key="11">
    <source>
        <dbReference type="PROSITE" id="PS50893"/>
    </source>
</evidence>
<organism evidence="13 14">
    <name type="scientific">Thanatephorus cucumeris (strain AG1-IB / isolate 7/3/14)</name>
    <name type="common">Lettuce bottom rot fungus</name>
    <name type="synonym">Rhizoctonia solani</name>
    <dbReference type="NCBI Taxonomy" id="1108050"/>
    <lineage>
        <taxon>Eukaryota</taxon>
        <taxon>Fungi</taxon>
        <taxon>Dikarya</taxon>
        <taxon>Basidiomycota</taxon>
        <taxon>Agaricomycotina</taxon>
        <taxon>Agaricomycetes</taxon>
        <taxon>Cantharellales</taxon>
        <taxon>Ceratobasidiaceae</taxon>
        <taxon>Rhizoctonia</taxon>
        <taxon>Rhizoctonia solani AG-1</taxon>
    </lineage>
</organism>
<dbReference type="InterPro" id="IPR003439">
    <property type="entry name" value="ABC_transporter-like_ATP-bd"/>
</dbReference>
<dbReference type="Pfam" id="PF00664">
    <property type="entry name" value="ABC_membrane"/>
    <property type="match status" value="1"/>
</dbReference>
<feature type="domain" description="ABC transporter" evidence="11">
    <location>
        <begin position="493"/>
        <end position="731"/>
    </location>
</feature>
<feature type="transmembrane region" description="Helical" evidence="10">
    <location>
        <begin position="179"/>
        <end position="204"/>
    </location>
</feature>
<dbReference type="SUPFAM" id="SSF90123">
    <property type="entry name" value="ABC transporter transmembrane region"/>
    <property type="match status" value="1"/>
</dbReference>
<dbReference type="PANTHER" id="PTHR24223:SF456">
    <property type="entry name" value="MULTIDRUG RESISTANCE-ASSOCIATED PROTEIN LETHAL(2)03659"/>
    <property type="match status" value="1"/>
</dbReference>
<sequence length="758" mass="83613">MLHGGEQTEIGERGVNLSGGQKARINLARVAYFGPDIALLDDPLSAVDSHVSKHILENCLLSGPLADKTRILVTHQLHVLPYVDEVVFMDNGRIIERGKYSDLVAAGGQFSQLVAEYGVAEQAEDKKEGEDTTATSKDDRAKETDTPAAKLMQGDERTTGAVSWSAYTGYIRAAGGLSWMPFLALLLSLAQAANVLSTLFLGFWTSNHWGLPQGAYMGIYAGLGFATAIFSFMGSFAFAWAGFTASLNLFTGALSGVLGSPMKFFDTTPIGAIIARLSKDIDTLDANLPQAWFQLLSNAFSILGTVALVFYTYAWLGIMFPPLFVLYWYFSMFYRRTSIEVKRLDSILRSLLYAAFSEALTGLSTIRAYREQPRFVRVSERQIDVENKAYFMTIACQRYLGVRLDFLGNLLILGIGLIAVGFRTSADPSKLGVVLTYALTITQTFSQMVTQLAQVEQDMNTVERIVHYRNLEQEPPAKLPDDPPQEWPQQGGINFRNVALRYRDGLPLVLDGLTFDVKPGERVGIVGRTGAGKSSLLTALFRVAPLSGGTIEIDGVNIEKVGIETLRHRLSIIPQDAVLFEGTLRENIDPLKTRTDEQLYSALRRVKLLGPGSEAPPKDSKLHLDNEVRDDSFSAGERQLLALCRALIKDHCKVLILDEATSSVDVDTDSMVQQMIQRDFHGKTLLCIAHRLNTIAFYDRVLVMDKGRLKEYDTPLNLFDNPDSQFRAMCDKAGLSRADIVKIRANADAQLLTTAPSA</sequence>
<feature type="domain" description="ABC transmembrane type-1" evidence="12">
    <location>
        <begin position="182"/>
        <end position="457"/>
    </location>
</feature>
<dbReference type="FunFam" id="1.20.1560.10:FF:000010">
    <property type="entry name" value="Multidrug resistance-associated ABC transporter"/>
    <property type="match status" value="1"/>
</dbReference>
<keyword evidence="7 10" id="KW-1133">Transmembrane helix</keyword>
<evidence type="ECO:0000256" key="8">
    <source>
        <dbReference type="ARBA" id="ARBA00023136"/>
    </source>
</evidence>
<dbReference type="EMBL" id="CAOJ01001635">
    <property type="protein sequence ID" value="CCO27200.1"/>
    <property type="molecule type" value="Genomic_DNA"/>
</dbReference>
<evidence type="ECO:0000256" key="2">
    <source>
        <dbReference type="ARBA" id="ARBA00009726"/>
    </source>
</evidence>
<feature type="region of interest" description="Disordered" evidence="9">
    <location>
        <begin position="121"/>
        <end position="147"/>
    </location>
</feature>
<dbReference type="Gene3D" id="1.20.1560.10">
    <property type="entry name" value="ABC transporter type 1, transmembrane domain"/>
    <property type="match status" value="1"/>
</dbReference>
<dbReference type="AlphaFoldDB" id="M5BLW9"/>
<evidence type="ECO:0000313" key="14">
    <source>
        <dbReference type="Proteomes" id="UP000012065"/>
    </source>
</evidence>
<dbReference type="InterPro" id="IPR050173">
    <property type="entry name" value="ABC_transporter_C-like"/>
</dbReference>
<dbReference type="GO" id="GO:0016020">
    <property type="term" value="C:membrane"/>
    <property type="evidence" value="ECO:0007669"/>
    <property type="project" value="UniProtKB-SubCell"/>
</dbReference>
<evidence type="ECO:0000256" key="5">
    <source>
        <dbReference type="ARBA" id="ARBA00022741"/>
    </source>
</evidence>
<gene>
    <name evidence="13" type="ORF">BN14_01235</name>
</gene>
<dbReference type="Gene3D" id="3.40.50.300">
    <property type="entry name" value="P-loop containing nucleotide triphosphate hydrolases"/>
    <property type="match status" value="2"/>
</dbReference>
<dbReference type="PANTHER" id="PTHR24223">
    <property type="entry name" value="ATP-BINDING CASSETTE SUB-FAMILY C"/>
    <property type="match status" value="1"/>
</dbReference>
<dbReference type="Proteomes" id="UP000012065">
    <property type="component" value="Unassembled WGS sequence"/>
</dbReference>
<keyword evidence="4 10" id="KW-0812">Transmembrane</keyword>
<keyword evidence="3" id="KW-0813">Transport</keyword>
<evidence type="ECO:0000256" key="6">
    <source>
        <dbReference type="ARBA" id="ARBA00022840"/>
    </source>
</evidence>
<dbReference type="InterPro" id="IPR003593">
    <property type="entry name" value="AAA+_ATPase"/>
</dbReference>
<comment type="similarity">
    <text evidence="2">Belongs to the ABC transporter superfamily. ABCC family. Conjugate transporter (TC 3.A.1.208) subfamily.</text>
</comment>
<evidence type="ECO:0000259" key="12">
    <source>
        <dbReference type="PROSITE" id="PS50929"/>
    </source>
</evidence>
<dbReference type="GO" id="GO:0005524">
    <property type="term" value="F:ATP binding"/>
    <property type="evidence" value="ECO:0007669"/>
    <property type="project" value="UniProtKB-KW"/>
</dbReference>
<evidence type="ECO:0000256" key="10">
    <source>
        <dbReference type="SAM" id="Phobius"/>
    </source>
</evidence>
<feature type="compositionally biased region" description="Basic and acidic residues" evidence="9">
    <location>
        <begin position="123"/>
        <end position="145"/>
    </location>
</feature>